<accession>A0A383AQW0</accession>
<reference evidence="8" key="1">
    <citation type="submission" date="2018-05" db="EMBL/GenBank/DDBJ databases">
        <authorList>
            <person name="Lanie J.A."/>
            <person name="Ng W.-L."/>
            <person name="Kazmierczak K.M."/>
            <person name="Andrzejewski T.M."/>
            <person name="Davidsen T.M."/>
            <person name="Wayne K.J."/>
            <person name="Tettelin H."/>
            <person name="Glass J.I."/>
            <person name="Rusch D."/>
            <person name="Podicherti R."/>
            <person name="Tsui H.-C.T."/>
            <person name="Winkler M.E."/>
        </authorList>
    </citation>
    <scope>NUCLEOTIDE SEQUENCE</scope>
</reference>
<dbReference type="GO" id="GO:0004222">
    <property type="term" value="F:metalloendopeptidase activity"/>
    <property type="evidence" value="ECO:0007669"/>
    <property type="project" value="InterPro"/>
</dbReference>
<feature type="non-terminal residue" evidence="8">
    <location>
        <position position="1"/>
    </location>
</feature>
<gene>
    <name evidence="8" type="ORF">METZ01_LOCUS462764</name>
</gene>
<evidence type="ECO:0000259" key="7">
    <source>
        <dbReference type="Pfam" id="PF01432"/>
    </source>
</evidence>
<dbReference type="GO" id="GO:0006508">
    <property type="term" value="P:proteolysis"/>
    <property type="evidence" value="ECO:0007669"/>
    <property type="project" value="UniProtKB-KW"/>
</dbReference>
<dbReference type="SUPFAM" id="SSF55486">
    <property type="entry name" value="Metalloproteases ('zincins'), catalytic domain"/>
    <property type="match status" value="1"/>
</dbReference>
<feature type="domain" description="Peptidase M3A/M3B catalytic" evidence="7">
    <location>
        <begin position="60"/>
        <end position="250"/>
    </location>
</feature>
<dbReference type="Pfam" id="PF01432">
    <property type="entry name" value="Peptidase_M3"/>
    <property type="match status" value="1"/>
</dbReference>
<organism evidence="8">
    <name type="scientific">marine metagenome</name>
    <dbReference type="NCBI Taxonomy" id="408172"/>
    <lineage>
        <taxon>unclassified sequences</taxon>
        <taxon>metagenomes</taxon>
        <taxon>ecological metagenomes</taxon>
    </lineage>
</organism>
<keyword evidence="5" id="KW-0862">Zinc</keyword>
<sequence length="250" mass="27826">REAAEKTMSLPEEHLAADLGVNGLHAWGRLYDNVSGKLEFDMAWPDGRSERLPMSQRRSLLSNPDRAVRRAAFDGGNAAWEGVIDVTAAAINAIGGTRLSLNEHRRIEHFLDVALYQSKITRASLDAMFSAIHEKRHVAQKVLQIKAQAQGTAGVAWYDLEAPLPTEEGDKESLTWEAGKTQVRDAFAQTYPDLARFTESAYEKQWIEWEPRSAKRPGAFCTGSLLTVEPRVYMTFNGSSGDVRTLAHEL</sequence>
<feature type="non-terminal residue" evidence="8">
    <location>
        <position position="250"/>
    </location>
</feature>
<dbReference type="EMBL" id="UINC01194025">
    <property type="protein sequence ID" value="SVE09910.1"/>
    <property type="molecule type" value="Genomic_DNA"/>
</dbReference>
<evidence type="ECO:0000256" key="2">
    <source>
        <dbReference type="ARBA" id="ARBA00022670"/>
    </source>
</evidence>
<evidence type="ECO:0000256" key="1">
    <source>
        <dbReference type="ARBA" id="ARBA00001947"/>
    </source>
</evidence>
<dbReference type="InterPro" id="IPR001567">
    <property type="entry name" value="Pept_M3A_M3B_dom"/>
</dbReference>
<name>A0A383AQW0_9ZZZZ</name>
<dbReference type="Gene3D" id="1.10.1370.30">
    <property type="match status" value="1"/>
</dbReference>
<evidence type="ECO:0000313" key="8">
    <source>
        <dbReference type="EMBL" id="SVE09910.1"/>
    </source>
</evidence>
<dbReference type="AlphaFoldDB" id="A0A383AQW0"/>
<keyword evidence="6" id="KW-0482">Metalloprotease</keyword>
<protein>
    <recommendedName>
        <fullName evidence="7">Peptidase M3A/M3B catalytic domain-containing protein</fullName>
    </recommendedName>
</protein>
<evidence type="ECO:0000256" key="5">
    <source>
        <dbReference type="ARBA" id="ARBA00022833"/>
    </source>
</evidence>
<comment type="cofactor">
    <cofactor evidence="1">
        <name>Zn(2+)</name>
        <dbReference type="ChEBI" id="CHEBI:29105"/>
    </cofactor>
</comment>
<evidence type="ECO:0000256" key="4">
    <source>
        <dbReference type="ARBA" id="ARBA00022801"/>
    </source>
</evidence>
<proteinExistence type="predicted"/>
<keyword evidence="2" id="KW-0645">Protease</keyword>
<keyword evidence="4" id="KW-0378">Hydrolase</keyword>
<dbReference type="GO" id="GO:0046872">
    <property type="term" value="F:metal ion binding"/>
    <property type="evidence" value="ECO:0007669"/>
    <property type="project" value="UniProtKB-KW"/>
</dbReference>
<keyword evidence="3" id="KW-0479">Metal-binding</keyword>
<evidence type="ECO:0000256" key="3">
    <source>
        <dbReference type="ARBA" id="ARBA00022723"/>
    </source>
</evidence>
<evidence type="ECO:0000256" key="6">
    <source>
        <dbReference type="ARBA" id="ARBA00023049"/>
    </source>
</evidence>